<proteinExistence type="predicted"/>
<name>A0A8J2KA13_9HEXA</name>
<accession>A0A8J2KA13</accession>
<sequence length="78" mass="8557">MGRRGRSERSEGLLQSREWEFYEERAKSSNNVLMEKVAYLIITMCAQSHGPALHAGGDSDSVGMTQSSMKVLGCFSGV</sequence>
<protein>
    <submittedName>
        <fullName evidence="1">Uncharacterized protein</fullName>
    </submittedName>
</protein>
<evidence type="ECO:0000313" key="2">
    <source>
        <dbReference type="Proteomes" id="UP000708208"/>
    </source>
</evidence>
<reference evidence="1" key="1">
    <citation type="submission" date="2021-06" db="EMBL/GenBank/DDBJ databases">
        <authorList>
            <person name="Hodson N. C."/>
            <person name="Mongue J. A."/>
            <person name="Jaron S. K."/>
        </authorList>
    </citation>
    <scope>NUCLEOTIDE SEQUENCE</scope>
</reference>
<organism evidence="1 2">
    <name type="scientific">Allacma fusca</name>
    <dbReference type="NCBI Taxonomy" id="39272"/>
    <lineage>
        <taxon>Eukaryota</taxon>
        <taxon>Metazoa</taxon>
        <taxon>Ecdysozoa</taxon>
        <taxon>Arthropoda</taxon>
        <taxon>Hexapoda</taxon>
        <taxon>Collembola</taxon>
        <taxon>Symphypleona</taxon>
        <taxon>Sminthuridae</taxon>
        <taxon>Allacma</taxon>
    </lineage>
</organism>
<dbReference type="Proteomes" id="UP000708208">
    <property type="component" value="Unassembled WGS sequence"/>
</dbReference>
<evidence type="ECO:0000313" key="1">
    <source>
        <dbReference type="EMBL" id="CAG7731326.1"/>
    </source>
</evidence>
<dbReference type="EMBL" id="CAJVCH010210290">
    <property type="protein sequence ID" value="CAG7731326.1"/>
    <property type="molecule type" value="Genomic_DNA"/>
</dbReference>
<gene>
    <name evidence="1" type="ORF">AFUS01_LOCUS19926</name>
</gene>
<comment type="caution">
    <text evidence="1">The sequence shown here is derived from an EMBL/GenBank/DDBJ whole genome shotgun (WGS) entry which is preliminary data.</text>
</comment>
<dbReference type="AlphaFoldDB" id="A0A8J2KA13"/>
<keyword evidence="2" id="KW-1185">Reference proteome</keyword>